<evidence type="ECO:0000313" key="2">
    <source>
        <dbReference type="Proteomes" id="UP000187406"/>
    </source>
</evidence>
<comment type="caution">
    <text evidence="1">The sequence shown here is derived from an EMBL/GenBank/DDBJ whole genome shotgun (WGS) entry which is preliminary data.</text>
</comment>
<dbReference type="OrthoDB" id="412581at2759"/>
<gene>
    <name evidence="1" type="ORF">CFOL_v3_28081</name>
</gene>
<protein>
    <recommendedName>
        <fullName evidence="3">Mitochondrial protein</fullName>
    </recommendedName>
</protein>
<organism evidence="1 2">
    <name type="scientific">Cephalotus follicularis</name>
    <name type="common">Albany pitcher plant</name>
    <dbReference type="NCBI Taxonomy" id="3775"/>
    <lineage>
        <taxon>Eukaryota</taxon>
        <taxon>Viridiplantae</taxon>
        <taxon>Streptophyta</taxon>
        <taxon>Embryophyta</taxon>
        <taxon>Tracheophyta</taxon>
        <taxon>Spermatophyta</taxon>
        <taxon>Magnoliopsida</taxon>
        <taxon>eudicotyledons</taxon>
        <taxon>Gunneridae</taxon>
        <taxon>Pentapetalae</taxon>
        <taxon>rosids</taxon>
        <taxon>fabids</taxon>
        <taxon>Oxalidales</taxon>
        <taxon>Cephalotaceae</taxon>
        <taxon>Cephalotus</taxon>
    </lineage>
</organism>
<name>A0A1Q3CWN7_CEPFO</name>
<reference evidence="2" key="1">
    <citation type="submission" date="2016-04" db="EMBL/GenBank/DDBJ databases">
        <title>Cephalotus genome sequencing.</title>
        <authorList>
            <person name="Fukushima K."/>
            <person name="Hasebe M."/>
            <person name="Fang X."/>
        </authorList>
    </citation>
    <scope>NUCLEOTIDE SEQUENCE [LARGE SCALE GENOMIC DNA]</scope>
    <source>
        <strain evidence="2">cv. St1</strain>
    </source>
</reference>
<sequence length="145" mass="16851">MEQNPKLSDSNGYVLSNPYPYRRLVSRLIYLTITRPNIVHNVNIFSQFMHQPRQPHLDSAHHLLQYLKGRPRQGILPRANNHLHLSAFCDSDWASCPITRRSTTGYCIFFGSTLVFWKTKKQNIVSRSFVEAEYRVIAITTCEIT</sequence>
<dbReference type="CDD" id="cd09272">
    <property type="entry name" value="RNase_HI_RT_Ty1"/>
    <property type="match status" value="1"/>
</dbReference>
<accession>A0A1Q3CWN7</accession>
<dbReference type="STRING" id="3775.A0A1Q3CWN7"/>
<evidence type="ECO:0008006" key="3">
    <source>
        <dbReference type="Google" id="ProtNLM"/>
    </source>
</evidence>
<dbReference type="PANTHER" id="PTHR11439">
    <property type="entry name" value="GAG-POL-RELATED RETROTRANSPOSON"/>
    <property type="match status" value="1"/>
</dbReference>
<evidence type="ECO:0000313" key="1">
    <source>
        <dbReference type="EMBL" id="GAV84637.1"/>
    </source>
</evidence>
<dbReference type="AlphaFoldDB" id="A0A1Q3CWN7"/>
<dbReference type="Proteomes" id="UP000187406">
    <property type="component" value="Unassembled WGS sequence"/>
</dbReference>
<keyword evidence="2" id="KW-1185">Reference proteome</keyword>
<dbReference type="EMBL" id="BDDD01003279">
    <property type="protein sequence ID" value="GAV84637.1"/>
    <property type="molecule type" value="Genomic_DNA"/>
</dbReference>
<dbReference type="InParanoid" id="A0A1Q3CWN7"/>
<dbReference type="PANTHER" id="PTHR11439:SF511">
    <property type="match status" value="1"/>
</dbReference>
<proteinExistence type="predicted"/>